<accession>A0A4V1Y4J1</accession>
<dbReference type="RefSeq" id="WP_129898965.1">
    <property type="nucleotide sequence ID" value="NZ_JAQDHB010000007.1"/>
</dbReference>
<protein>
    <submittedName>
        <fullName evidence="1">Galactofuranosyltransferase</fullName>
    </submittedName>
</protein>
<dbReference type="SUPFAM" id="SSF53448">
    <property type="entry name" value="Nucleotide-diphospho-sugar transferases"/>
    <property type="match status" value="1"/>
</dbReference>
<proteinExistence type="predicted"/>
<comment type="caution">
    <text evidence="1">The sequence shown here is derived from an EMBL/GenBank/DDBJ whole genome shotgun (WGS) entry which is preliminary data.</text>
</comment>
<name>A0A4V1Y4J1_9BIFI</name>
<sequence>MSSLRFANILLETNPRSVCYPSMYCKSDTPVLYDKGTGEWVMYGGGVYDYSTYFNSLSVMKLQRYTSMTSVTLHLELKGAPCVYQQTYGDAFAHVPLRVEDSEVSIPGSDDWQTIEIPIRISGVMVIVGFMLTTEGNVSIRNSYYELDVEDDFNDVELVLATTTFKKEKFIEHNISLVKHEIVESDEEISDHFHMYVIDNGKTLDKQKLDSNRITIVPNDNVGGAGGFTYGMILAMNQRPKATNILLMDDDVAVSPESIKRTYNLLRILKSEYRTAIIAGAMLNYEVGEDQSEDVGFMNEIADCVPVKPPLRLTQYDALVYNETFEPRKKIVNKDNEYAGWWYCCIPIPVIEKIGLPLPVFVRYDDIEYGIRAKSEYITMNSLCVWHQHFASRYNAAVERYQTKRNALIAQAAMGMTPDLDLVWQVKNSVRLELKKFCYDNAELALDGFEDFMKGPRFIAKRGQTRDSFIAANKNKEKTLSLEELQKAADADPDLIGFDIHEISRDRIDTDVPRTLPERIRDFMTDNGQRMFKTEGKGYVVIPLNGWVYPAGVIRGKRKIVAIDWYNRCGVIRTKDTERYHRIRKRLDRDLLYFKANKDRLYKEYAEAAPELTSLGFWKRYLGIDDDSIDAILKNND</sequence>
<dbReference type="EMBL" id="RYUW01000020">
    <property type="protein sequence ID" value="RYQ35354.1"/>
    <property type="molecule type" value="Genomic_DNA"/>
</dbReference>
<dbReference type="InterPro" id="IPR029044">
    <property type="entry name" value="Nucleotide-diphossugar_trans"/>
</dbReference>
<dbReference type="Gene3D" id="3.90.550.60">
    <property type="match status" value="1"/>
</dbReference>
<evidence type="ECO:0000313" key="1">
    <source>
        <dbReference type="EMBL" id="RYQ35354.1"/>
    </source>
</evidence>
<dbReference type="GO" id="GO:0016740">
    <property type="term" value="F:transferase activity"/>
    <property type="evidence" value="ECO:0007669"/>
    <property type="project" value="UniProtKB-KW"/>
</dbReference>
<organism evidence="1 2">
    <name type="scientific">Bifidobacterium pseudolongum subsp. globosum</name>
    <dbReference type="NCBI Taxonomy" id="1690"/>
    <lineage>
        <taxon>Bacteria</taxon>
        <taxon>Bacillati</taxon>
        <taxon>Actinomycetota</taxon>
        <taxon>Actinomycetes</taxon>
        <taxon>Bifidobacteriales</taxon>
        <taxon>Bifidobacteriaceae</taxon>
        <taxon>Bifidobacterium</taxon>
    </lineage>
</organism>
<reference evidence="1 2" key="1">
    <citation type="submission" date="2018-12" db="EMBL/GenBank/DDBJ databases">
        <title>Unveiling genomic diversity among members of the Bifidobacterium pseudolongum species, a widely distributed gut commensal of the animal kingdom.</title>
        <authorList>
            <person name="Lugli G.A."/>
            <person name="Duranti S."/>
            <person name="Albert K."/>
            <person name="Mancabelli L."/>
            <person name="Napoli S."/>
            <person name="Viappiani A."/>
            <person name="Anzalone R."/>
            <person name="Longhi G."/>
            <person name="Milani C."/>
            <person name="Turroni F."/>
            <person name="Alessandri G."/>
            <person name="Sela D.A."/>
            <person name="Van Sinderen D."/>
            <person name="Ventura M."/>
        </authorList>
    </citation>
    <scope>NUCLEOTIDE SEQUENCE [LARGE SCALE GENOMIC DNA]</scope>
    <source>
        <strain evidence="1 2">2003B</strain>
    </source>
</reference>
<keyword evidence="1" id="KW-0808">Transferase</keyword>
<evidence type="ECO:0000313" key="2">
    <source>
        <dbReference type="Proteomes" id="UP000292382"/>
    </source>
</evidence>
<dbReference type="AlphaFoldDB" id="A0A4V1Y4J1"/>
<gene>
    <name evidence="1" type="ORF">PG2003B_1561</name>
</gene>
<dbReference type="Proteomes" id="UP000292382">
    <property type="component" value="Unassembled WGS sequence"/>
</dbReference>